<dbReference type="EC" id="2.7.1.176" evidence="3"/>
<evidence type="ECO:0000313" key="13">
    <source>
        <dbReference type="Proteomes" id="UP001601992"/>
    </source>
</evidence>
<dbReference type="PANTHER" id="PTHR12526">
    <property type="entry name" value="GLYCOSYLTRANSFERASE"/>
    <property type="match status" value="1"/>
</dbReference>
<dbReference type="Pfam" id="PF06414">
    <property type="entry name" value="Zeta_toxin"/>
    <property type="match status" value="1"/>
</dbReference>
<comment type="catalytic activity">
    <reaction evidence="9">
        <text>UDP-N-acetyl-alpha-D-glucosamine + ATP = UDP-N-acetyl-alpha-D-glucosamine 3'-phosphate + ADP + H(+)</text>
        <dbReference type="Rhea" id="RHEA:32671"/>
        <dbReference type="ChEBI" id="CHEBI:15378"/>
        <dbReference type="ChEBI" id="CHEBI:30616"/>
        <dbReference type="ChEBI" id="CHEBI:57705"/>
        <dbReference type="ChEBI" id="CHEBI:64353"/>
        <dbReference type="ChEBI" id="CHEBI:456216"/>
        <dbReference type="EC" id="2.7.1.176"/>
    </reaction>
</comment>
<dbReference type="Gene3D" id="3.40.50.2000">
    <property type="entry name" value="Glycogen Phosphorylase B"/>
    <property type="match status" value="1"/>
</dbReference>
<keyword evidence="6" id="KW-0547">Nucleotide-binding</keyword>
<accession>A0ABW6RYE2</accession>
<feature type="compositionally biased region" description="Basic and acidic residues" evidence="10">
    <location>
        <begin position="1"/>
        <end position="20"/>
    </location>
</feature>
<feature type="compositionally biased region" description="Basic and acidic residues" evidence="10">
    <location>
        <begin position="541"/>
        <end position="558"/>
    </location>
</feature>
<sequence>MRESDGTPDEPRDQTGERDSPVAAVEPEELDRIFHEEIIPGLLSDAASVPSSEKPELVVVGGQMGAGKSTMIAEIKDSFADRGSVLHLSGDDFFRFHPRYEELMAQRDPDAIRHLVRDSGRWFRMAREHAIANRQHVILELAMGDPAKEAGIMREFADNGYTARAEVMAVAEPQSRLSTIGRYLDERIDHGVHRYTPPRLHEASFTGSQEMVGHLESADPPVRIEALTVRSRSGVLFENRRGPDGQWAHVPRAAEEMAHERDRPWTADEKRRYQEQLADVRRRIAQLAELRPEESATLTMLGQELRETEAREAGRLAAMTGTSPVVHQMIPGIEFFDQVRPPADRQTKRMLVFGRADDPVKGAMQAAEMVKKLNEQGIDVDLIVRGVPVDQMRAQLRSLREAAGRDVDVRPYTLERDEILADMRDANVVLMPSRAEGFGLVATEAAGAGVPIVVPSTSGAGRFFGDPDLFPSNLTAGMLVEQGYEDPVPVDRWVDALAHQLSDQDAAWDRALDLQQTLRDRQYTWESAGAALVDATGMVPPREHPEAGIPSDHREPST</sequence>
<feature type="region of interest" description="Disordered" evidence="10">
    <location>
        <begin position="537"/>
        <end position="558"/>
    </location>
</feature>
<keyword evidence="5" id="KW-0808">Transferase</keyword>
<evidence type="ECO:0000256" key="3">
    <source>
        <dbReference type="ARBA" id="ARBA00011963"/>
    </source>
</evidence>
<dbReference type="Gene3D" id="3.40.50.300">
    <property type="entry name" value="P-loop containing nucleotide triphosphate hydrolases"/>
    <property type="match status" value="1"/>
</dbReference>
<dbReference type="Pfam" id="PF20706">
    <property type="entry name" value="GT4-conflict"/>
    <property type="match status" value="1"/>
</dbReference>
<gene>
    <name evidence="12" type="ORF">ACFYXQ_09395</name>
</gene>
<dbReference type="SUPFAM" id="SSF52540">
    <property type="entry name" value="P-loop containing nucleoside triphosphate hydrolases"/>
    <property type="match status" value="1"/>
</dbReference>
<evidence type="ECO:0000256" key="5">
    <source>
        <dbReference type="ARBA" id="ARBA00022679"/>
    </source>
</evidence>
<evidence type="ECO:0000256" key="9">
    <source>
        <dbReference type="ARBA" id="ARBA00048178"/>
    </source>
</evidence>
<evidence type="ECO:0000256" key="2">
    <source>
        <dbReference type="ARBA" id="ARBA00009481"/>
    </source>
</evidence>
<dbReference type="CDD" id="cd01983">
    <property type="entry name" value="SIMIBI"/>
    <property type="match status" value="1"/>
</dbReference>
<keyword evidence="4" id="KW-0328">Glycosyltransferase</keyword>
<dbReference type="InterPro" id="IPR010488">
    <property type="entry name" value="Zeta_toxin_domain"/>
</dbReference>
<name>A0ABW6RYE2_9NOCA</name>
<comment type="similarity">
    <text evidence="1">Belongs to the zeta toxin family.</text>
</comment>
<comment type="similarity">
    <text evidence="2">Belongs to the glycosyltransferase group 1 family. Glycosyltransferase 4 subfamily.</text>
</comment>
<feature type="domain" description="Zeta toxin" evidence="11">
    <location>
        <begin position="45"/>
        <end position="240"/>
    </location>
</feature>
<evidence type="ECO:0000259" key="11">
    <source>
        <dbReference type="Pfam" id="PF06414"/>
    </source>
</evidence>
<organism evidence="12 13">
    <name type="scientific">Nocardia jiangxiensis</name>
    <dbReference type="NCBI Taxonomy" id="282685"/>
    <lineage>
        <taxon>Bacteria</taxon>
        <taxon>Bacillati</taxon>
        <taxon>Actinomycetota</taxon>
        <taxon>Actinomycetes</taxon>
        <taxon>Mycobacteriales</taxon>
        <taxon>Nocardiaceae</taxon>
        <taxon>Nocardia</taxon>
    </lineage>
</organism>
<keyword evidence="13" id="KW-1185">Reference proteome</keyword>
<protein>
    <recommendedName>
        <fullName evidence="8">UDP-N-acetylglucosamine kinase</fullName>
        <ecNumber evidence="3">2.7.1.176</ecNumber>
    </recommendedName>
    <alternativeName>
        <fullName evidence="8">UDP-N-acetylglucosamine kinase</fullName>
    </alternativeName>
</protein>
<dbReference type="PANTHER" id="PTHR12526:SF640">
    <property type="entry name" value="COLANIC ACID BIOSYNTHESIS GLYCOSYLTRANSFERASE WCAL-RELATED"/>
    <property type="match status" value="1"/>
</dbReference>
<dbReference type="InterPro" id="IPR027417">
    <property type="entry name" value="P-loop_NTPase"/>
</dbReference>
<evidence type="ECO:0000256" key="10">
    <source>
        <dbReference type="SAM" id="MobiDB-lite"/>
    </source>
</evidence>
<comment type="caution">
    <text evidence="12">The sequence shown here is derived from an EMBL/GenBank/DDBJ whole genome shotgun (WGS) entry which is preliminary data.</text>
</comment>
<keyword evidence="7" id="KW-0067">ATP-binding</keyword>
<evidence type="ECO:0000256" key="8">
    <source>
        <dbReference type="ARBA" id="ARBA00032897"/>
    </source>
</evidence>
<evidence type="ECO:0000313" key="12">
    <source>
        <dbReference type="EMBL" id="MFF3567979.1"/>
    </source>
</evidence>
<dbReference type="SUPFAM" id="SSF53756">
    <property type="entry name" value="UDP-Glycosyltransferase/glycogen phosphorylase"/>
    <property type="match status" value="1"/>
</dbReference>
<dbReference type="CDD" id="cd03801">
    <property type="entry name" value="GT4_PimA-like"/>
    <property type="match status" value="1"/>
</dbReference>
<dbReference type="Proteomes" id="UP001601992">
    <property type="component" value="Unassembled WGS sequence"/>
</dbReference>
<proteinExistence type="inferred from homology"/>
<evidence type="ECO:0000256" key="1">
    <source>
        <dbReference type="ARBA" id="ARBA00009104"/>
    </source>
</evidence>
<dbReference type="RefSeq" id="WP_245567615.1">
    <property type="nucleotide sequence ID" value="NZ_JBIAQY010000003.1"/>
</dbReference>
<dbReference type="EMBL" id="JBIAQY010000003">
    <property type="protein sequence ID" value="MFF3567979.1"/>
    <property type="molecule type" value="Genomic_DNA"/>
</dbReference>
<feature type="region of interest" description="Disordered" evidence="10">
    <location>
        <begin position="1"/>
        <end position="27"/>
    </location>
</feature>
<reference evidence="12 13" key="1">
    <citation type="submission" date="2024-10" db="EMBL/GenBank/DDBJ databases">
        <title>The Natural Products Discovery Center: Release of the First 8490 Sequenced Strains for Exploring Actinobacteria Biosynthetic Diversity.</title>
        <authorList>
            <person name="Kalkreuter E."/>
            <person name="Kautsar S.A."/>
            <person name="Yang D."/>
            <person name="Bader C.D."/>
            <person name="Teijaro C.N."/>
            <person name="Fluegel L."/>
            <person name="Davis C.M."/>
            <person name="Simpson J.R."/>
            <person name="Lauterbach L."/>
            <person name="Steele A.D."/>
            <person name="Gui C."/>
            <person name="Meng S."/>
            <person name="Li G."/>
            <person name="Viehrig K."/>
            <person name="Ye F."/>
            <person name="Su P."/>
            <person name="Kiefer A.F."/>
            <person name="Nichols A."/>
            <person name="Cepeda A.J."/>
            <person name="Yan W."/>
            <person name="Fan B."/>
            <person name="Jiang Y."/>
            <person name="Adhikari A."/>
            <person name="Zheng C.-J."/>
            <person name="Schuster L."/>
            <person name="Cowan T.M."/>
            <person name="Smanski M.J."/>
            <person name="Chevrette M.G."/>
            <person name="De Carvalho L.P.S."/>
            <person name="Shen B."/>
        </authorList>
    </citation>
    <scope>NUCLEOTIDE SEQUENCE [LARGE SCALE GENOMIC DNA]</scope>
    <source>
        <strain evidence="12 13">NPDC002593</strain>
    </source>
</reference>
<evidence type="ECO:0000256" key="6">
    <source>
        <dbReference type="ARBA" id="ARBA00022741"/>
    </source>
</evidence>
<evidence type="ECO:0000256" key="7">
    <source>
        <dbReference type="ARBA" id="ARBA00022840"/>
    </source>
</evidence>
<evidence type="ECO:0000256" key="4">
    <source>
        <dbReference type="ARBA" id="ARBA00022676"/>
    </source>
</evidence>